<evidence type="ECO:0000313" key="1">
    <source>
        <dbReference type="EMBL" id="EDL95779.1"/>
    </source>
</evidence>
<proteinExistence type="predicted"/>
<reference evidence="2" key="1">
    <citation type="submission" date="2005-09" db="EMBL/GenBank/DDBJ databases">
        <authorList>
            <person name="Mural R.J."/>
            <person name="Li P.W."/>
            <person name="Adams M.D."/>
            <person name="Amanatides P.G."/>
            <person name="Baden-Tillson H."/>
            <person name="Barnstead M."/>
            <person name="Chin S.H."/>
            <person name="Dew I."/>
            <person name="Evans C.A."/>
            <person name="Ferriera S."/>
            <person name="Flanigan M."/>
            <person name="Fosler C."/>
            <person name="Glodek A."/>
            <person name="Gu Z."/>
            <person name="Holt R.A."/>
            <person name="Jennings D."/>
            <person name="Kraft C.L."/>
            <person name="Lu F."/>
            <person name="Nguyen T."/>
            <person name="Nusskern D.R."/>
            <person name="Pfannkoch C.M."/>
            <person name="Sitter C."/>
            <person name="Sutton G.G."/>
            <person name="Venter J.C."/>
            <person name="Wang Z."/>
            <person name="Woodage T."/>
            <person name="Zheng X.H."/>
            <person name="Zhong F."/>
        </authorList>
    </citation>
    <scope>NUCLEOTIDE SEQUENCE [LARGE SCALE GENOMIC DNA]</scope>
    <source>
        <strain>BN</strain>
        <strain evidence="2">Sprague-Dawley</strain>
    </source>
</reference>
<gene>
    <name evidence="1" type="ORF">rCG_58250</name>
</gene>
<evidence type="ECO:0000313" key="2">
    <source>
        <dbReference type="Proteomes" id="UP000234681"/>
    </source>
</evidence>
<organism evidence="1 2">
    <name type="scientific">Rattus norvegicus</name>
    <name type="common">Rat</name>
    <dbReference type="NCBI Taxonomy" id="10116"/>
    <lineage>
        <taxon>Eukaryota</taxon>
        <taxon>Metazoa</taxon>
        <taxon>Chordata</taxon>
        <taxon>Craniata</taxon>
        <taxon>Vertebrata</taxon>
        <taxon>Euteleostomi</taxon>
        <taxon>Mammalia</taxon>
        <taxon>Eutheria</taxon>
        <taxon>Euarchontoglires</taxon>
        <taxon>Glires</taxon>
        <taxon>Rodentia</taxon>
        <taxon>Myomorpha</taxon>
        <taxon>Muroidea</taxon>
        <taxon>Muridae</taxon>
        <taxon>Murinae</taxon>
        <taxon>Rattus</taxon>
    </lineage>
</organism>
<sequence>MLSFLTGQGQRAIVHAFCQNDQGTQQEPRPGPESSFEVGKLNTMLSCPSSQRPGFRFWL</sequence>
<accession>A6J5A6</accession>
<dbReference type="AlphaFoldDB" id="A6J5A6"/>
<dbReference type="EMBL" id="CH473975">
    <property type="protein sequence ID" value="EDL95779.1"/>
    <property type="molecule type" value="Genomic_DNA"/>
</dbReference>
<dbReference type="Proteomes" id="UP000234681">
    <property type="component" value="Chromosome 8"/>
</dbReference>
<name>A6J5A6_RAT</name>
<protein>
    <submittedName>
        <fullName evidence="1">RCG58250</fullName>
    </submittedName>
</protein>